<dbReference type="GO" id="GO:0008206">
    <property type="term" value="P:bile acid metabolic process"/>
    <property type="evidence" value="ECO:0007669"/>
    <property type="project" value="UniProtKB-ARBA"/>
</dbReference>
<dbReference type="Pfam" id="PF13561">
    <property type="entry name" value="adh_short_C2"/>
    <property type="match status" value="1"/>
</dbReference>
<dbReference type="RefSeq" id="WP_137602423.1">
    <property type="nucleotide sequence ID" value="NZ_BJEB01000050.1"/>
</dbReference>
<dbReference type="SUPFAM" id="SSF51735">
    <property type="entry name" value="NAD(P)-binding Rossmann-fold domains"/>
    <property type="match status" value="1"/>
</dbReference>
<accession>A0A5P1X1A0</accession>
<name>A0A5P1X1A0_9LACO</name>
<dbReference type="InterPro" id="IPR036291">
    <property type="entry name" value="NAD(P)-bd_dom_sf"/>
</dbReference>
<dbReference type="PRINTS" id="PR00081">
    <property type="entry name" value="GDHRDH"/>
</dbReference>
<organism evidence="3 4">
    <name type="scientific">Paucilactobacillus nenjiangensis</name>
    <dbReference type="NCBI Taxonomy" id="1296540"/>
    <lineage>
        <taxon>Bacteria</taxon>
        <taxon>Bacillati</taxon>
        <taxon>Bacillota</taxon>
        <taxon>Bacilli</taxon>
        <taxon>Lactobacillales</taxon>
        <taxon>Lactobacillaceae</taxon>
        <taxon>Paucilactobacillus</taxon>
    </lineage>
</organism>
<reference evidence="3 4" key="1">
    <citation type="submission" date="2019-09" db="EMBL/GenBank/DDBJ databases">
        <title>Complete Genome Sequence of Lactobacillus nenjiangensis SH-Y15, isolated from sauerkraut.</title>
        <authorList>
            <person name="Yang H."/>
        </authorList>
    </citation>
    <scope>NUCLEOTIDE SEQUENCE [LARGE SCALE GENOMIC DNA]</scope>
    <source>
        <strain evidence="3 4">SH-Y15</strain>
    </source>
</reference>
<dbReference type="InterPro" id="IPR051122">
    <property type="entry name" value="SDR_DHRS6-like"/>
</dbReference>
<dbReference type="NCBIfam" id="NF005118">
    <property type="entry name" value="PRK06550.1"/>
    <property type="match status" value="1"/>
</dbReference>
<evidence type="ECO:0000256" key="1">
    <source>
        <dbReference type="ARBA" id="ARBA00006484"/>
    </source>
</evidence>
<dbReference type="PANTHER" id="PTHR43477">
    <property type="entry name" value="DIHYDROANTICAPSIN 7-DEHYDROGENASE"/>
    <property type="match status" value="1"/>
</dbReference>
<keyword evidence="4" id="KW-1185">Reference proteome</keyword>
<evidence type="ECO:0000313" key="3">
    <source>
        <dbReference type="EMBL" id="QER67680.1"/>
    </source>
</evidence>
<gene>
    <name evidence="3" type="ORF">F0161_07305</name>
</gene>
<dbReference type="Gene3D" id="3.40.50.720">
    <property type="entry name" value="NAD(P)-binding Rossmann-like Domain"/>
    <property type="match status" value="1"/>
</dbReference>
<dbReference type="PANTHER" id="PTHR43477:SF1">
    <property type="entry name" value="DIHYDROANTICAPSIN 7-DEHYDROGENASE"/>
    <property type="match status" value="1"/>
</dbReference>
<protein>
    <submittedName>
        <fullName evidence="3">3-oxoacyl-ACP reductase</fullName>
    </submittedName>
</protein>
<dbReference type="PRINTS" id="PR00080">
    <property type="entry name" value="SDRFAMILY"/>
</dbReference>
<dbReference type="EMBL" id="CP043939">
    <property type="protein sequence ID" value="QER67680.1"/>
    <property type="molecule type" value="Genomic_DNA"/>
</dbReference>
<evidence type="ECO:0000313" key="4">
    <source>
        <dbReference type="Proteomes" id="UP000325295"/>
    </source>
</evidence>
<dbReference type="InterPro" id="IPR002347">
    <property type="entry name" value="SDR_fam"/>
</dbReference>
<evidence type="ECO:0000256" key="2">
    <source>
        <dbReference type="ARBA" id="ARBA00023002"/>
    </source>
</evidence>
<keyword evidence="2" id="KW-0560">Oxidoreductase</keyword>
<comment type="similarity">
    <text evidence="1">Belongs to the short-chain dehydrogenases/reductases (SDR) family.</text>
</comment>
<proteinExistence type="inferred from homology"/>
<dbReference type="CDD" id="cd05233">
    <property type="entry name" value="SDR_c"/>
    <property type="match status" value="1"/>
</dbReference>
<dbReference type="Proteomes" id="UP000325295">
    <property type="component" value="Chromosome"/>
</dbReference>
<dbReference type="OrthoDB" id="9803333at2"/>
<dbReference type="GO" id="GO:0016491">
    <property type="term" value="F:oxidoreductase activity"/>
    <property type="evidence" value="ECO:0007669"/>
    <property type="project" value="UniProtKB-KW"/>
</dbReference>
<dbReference type="AlphaFoldDB" id="A0A5P1X1A0"/>
<dbReference type="FunFam" id="3.40.50.720:FF:000084">
    <property type="entry name" value="Short-chain dehydrogenase reductase"/>
    <property type="match status" value="1"/>
</dbReference>
<dbReference type="KEGG" id="lnn:F0161_07305"/>
<sequence>MFEDLKGKKAIVTGAGSGIGLAQVKALLSQGAMVCAIDIDITPELLQLKSELVSIIKADLSVETEVKRAATDELARLAGCDLLLNTAGILDNYVTTLETTSELWDKIMNTNLKSQFLMVNQILPVMLQQTHGVILNMTSIAGMVAGGGGAAYTASKHAIIGYTKQLDYDFAAQGIRANCIAPGAIDTPMNAADFAGDGAMAKQVAAETPAKRWAQPEEVANLSLYLLSNVSDYVHGTVVPIDGGWTAK</sequence>